<organism evidence="1 2">
    <name type="scientific">Evansella cellulosilytica (strain ATCC 21833 / DSM 2522 / FERM P-1141 / JCM 9156 / N-4)</name>
    <name type="common">Bacillus cellulosilyticus</name>
    <dbReference type="NCBI Taxonomy" id="649639"/>
    <lineage>
        <taxon>Bacteria</taxon>
        <taxon>Bacillati</taxon>
        <taxon>Bacillota</taxon>
        <taxon>Bacilli</taxon>
        <taxon>Bacillales</taxon>
        <taxon>Bacillaceae</taxon>
        <taxon>Evansella</taxon>
    </lineage>
</organism>
<dbReference type="AlphaFoldDB" id="E6TXW6"/>
<proteinExistence type="predicted"/>
<dbReference type="Proteomes" id="UP000001401">
    <property type="component" value="Chromosome"/>
</dbReference>
<keyword evidence="2" id="KW-1185">Reference proteome</keyword>
<name>E6TXW6_EVAC2</name>
<reference evidence="1" key="1">
    <citation type="submission" date="2010-12" db="EMBL/GenBank/DDBJ databases">
        <title>Complete sequence of Bacillus cellulosilyticus DSM 2522.</title>
        <authorList>
            <consortium name="US DOE Joint Genome Institute"/>
            <person name="Lucas S."/>
            <person name="Copeland A."/>
            <person name="Lapidus A."/>
            <person name="Cheng J.-F."/>
            <person name="Bruce D."/>
            <person name="Goodwin L."/>
            <person name="Pitluck S."/>
            <person name="Chertkov O."/>
            <person name="Detter J.C."/>
            <person name="Han C."/>
            <person name="Tapia R."/>
            <person name="Land M."/>
            <person name="Hauser L."/>
            <person name="Jeffries C."/>
            <person name="Kyrpides N."/>
            <person name="Ivanova N."/>
            <person name="Mikhailova N."/>
            <person name="Brumm P."/>
            <person name="Mead D."/>
            <person name="Woyke T."/>
        </authorList>
    </citation>
    <scope>NUCLEOTIDE SEQUENCE [LARGE SCALE GENOMIC DNA]</scope>
    <source>
        <strain evidence="1">DSM 2522</strain>
    </source>
</reference>
<protein>
    <submittedName>
        <fullName evidence="1">Uncharacterized protein</fullName>
    </submittedName>
</protein>
<evidence type="ECO:0000313" key="1">
    <source>
        <dbReference type="EMBL" id="ADU31179.1"/>
    </source>
</evidence>
<dbReference type="HOGENOM" id="CLU_1507711_0_0_9"/>
<dbReference type="KEGG" id="bco:Bcell_2928"/>
<gene>
    <name evidence="1" type="ordered locus">Bcell_2928</name>
</gene>
<dbReference type="RefSeq" id="WP_013489510.1">
    <property type="nucleotide sequence ID" value="NC_014829.1"/>
</dbReference>
<dbReference type="EMBL" id="CP002394">
    <property type="protein sequence ID" value="ADU31179.1"/>
    <property type="molecule type" value="Genomic_DNA"/>
</dbReference>
<accession>E6TXW6</accession>
<dbReference type="eggNOG" id="ENOG5033ZJK">
    <property type="taxonomic scope" value="Bacteria"/>
</dbReference>
<sequence length="178" mass="20340">MLSVKITYKKEPNLHEFLEDLGFKNKNGIFVKKLSKISRKELKGQLDKDLLVLTFPENVTMDDCEQIYGLIKSIDDNLDCHIDDAKAHLGYDSEGNKVNVYHGFPSWTKYINKAKHRSLEGQRVVIFHGEEELGHGILLTYEEVVSDDHKIKSISCTLLTTSGEQSFFGEDLHLEPLM</sequence>
<evidence type="ECO:0000313" key="2">
    <source>
        <dbReference type="Proteomes" id="UP000001401"/>
    </source>
</evidence>
<dbReference type="OrthoDB" id="2356532at2"/>